<gene>
    <name evidence="4 8" type="primary">psmA</name>
    <name evidence="8" type="ORF">OdinLCB4_004450</name>
</gene>
<dbReference type="Pfam" id="PF10584">
    <property type="entry name" value="Proteasome_A_N"/>
    <property type="match status" value="1"/>
</dbReference>
<dbReference type="KEGG" id="oyw:OdinLCB4_004450"/>
<accession>A0AAF0D159</accession>
<dbReference type="GO" id="GO:0006511">
    <property type="term" value="P:ubiquitin-dependent protein catabolic process"/>
    <property type="evidence" value="ECO:0007669"/>
    <property type="project" value="InterPro"/>
</dbReference>
<comment type="activity regulation">
    <text evidence="4">The formation of the proteasomal ATPase PAN-20S proteasome complex, via the docking of the C-termini of PAN into the intersubunit pockets in the alpha-rings, triggers opening of the gate for substrate entry. Interconversion between the open-gate and close-gate conformations leads to a dynamic regulation of the 20S proteasome proteolysis activity.</text>
</comment>
<organism evidence="8 9">
    <name type="scientific">Odinarchaeota yellowstonii (strain LCB_4)</name>
    <dbReference type="NCBI Taxonomy" id="1841599"/>
    <lineage>
        <taxon>Archaea</taxon>
        <taxon>Promethearchaeati</taxon>
        <taxon>Candidatus Odinarchaeota</taxon>
        <taxon>Candidatus Odinarchaeia</taxon>
        <taxon>Candidatus Odinarchaeales</taxon>
        <taxon>Candidatus Odinarchaeaceae</taxon>
        <taxon>Candidatus Odinarchaeum</taxon>
    </lineage>
</organism>
<comment type="subcellular location">
    <subcellularLocation>
        <location evidence="1 4 6">Cytoplasm</location>
    </subcellularLocation>
</comment>
<dbReference type="InterPro" id="IPR001353">
    <property type="entry name" value="Proteasome_sua/b"/>
</dbReference>
<evidence type="ECO:0000256" key="1">
    <source>
        <dbReference type="ARBA" id="ARBA00004496"/>
    </source>
</evidence>
<feature type="domain" description="Proteasome alpha-type subunits" evidence="7">
    <location>
        <begin position="9"/>
        <end position="31"/>
    </location>
</feature>
<dbReference type="NCBIfam" id="NF003075">
    <property type="entry name" value="PRK03996.1"/>
    <property type="match status" value="1"/>
</dbReference>
<sequence length="237" mass="26112">MFAQPGMGYDRAITIFSPDGRLFQVEYAIEAVRRGTTAIGIKTAEGVVLAVEKRVMTLQDPGSVEKIFVIDQHVGAAIAGLTADARILINQARIEAQINRLSYDEIISIETLTKKICDLKQLYTQHAGVRPFGVSLLIAGVDADGPKLFMTDPSGAYWGYKAQAIGAGAQTVKEMLEKEYKENLTLDASIKLALKALKQVIETEFSFNKLEIAVVKTEDRLFKILEPKEVKSYVESL</sequence>
<keyword evidence="3 4" id="KW-0647">Proteasome</keyword>
<dbReference type="GO" id="GO:0004298">
    <property type="term" value="F:threonine-type endopeptidase activity"/>
    <property type="evidence" value="ECO:0007669"/>
    <property type="project" value="InterPro"/>
</dbReference>
<dbReference type="PROSITE" id="PS00388">
    <property type="entry name" value="PROTEASOME_ALPHA_1"/>
    <property type="match status" value="1"/>
</dbReference>
<dbReference type="EMBL" id="CP091871">
    <property type="protein sequence ID" value="WEU39739.1"/>
    <property type="molecule type" value="Genomic_DNA"/>
</dbReference>
<dbReference type="CDD" id="cd01911">
    <property type="entry name" value="proteasome_alpha"/>
    <property type="match status" value="1"/>
</dbReference>
<evidence type="ECO:0000313" key="8">
    <source>
        <dbReference type="EMBL" id="WEU39739.1"/>
    </source>
</evidence>
<dbReference type="HAMAP" id="MF_00289_A">
    <property type="entry name" value="Proteasome_A_A"/>
    <property type="match status" value="1"/>
</dbReference>
<dbReference type="PROSITE" id="PS51475">
    <property type="entry name" value="PROTEASOME_ALPHA_2"/>
    <property type="match status" value="1"/>
</dbReference>
<evidence type="ECO:0000256" key="6">
    <source>
        <dbReference type="RuleBase" id="RU000552"/>
    </source>
</evidence>
<dbReference type="GO" id="GO:0010498">
    <property type="term" value="P:proteasomal protein catabolic process"/>
    <property type="evidence" value="ECO:0007669"/>
    <property type="project" value="UniProtKB-UniRule"/>
</dbReference>
<keyword evidence="8" id="KW-0378">Hydrolase</keyword>
<protein>
    <recommendedName>
        <fullName evidence="4 6">Proteasome subunit alpha</fullName>
    </recommendedName>
    <alternativeName>
        <fullName evidence="4">20S proteasome alpha subunit</fullName>
    </alternativeName>
    <alternativeName>
        <fullName evidence="4">Proteasome core protein PsmA</fullName>
    </alternativeName>
</protein>
<dbReference type="FunFam" id="3.60.20.10:FF:000004">
    <property type="entry name" value="Proteasome subunit alpha type-4"/>
    <property type="match status" value="1"/>
</dbReference>
<keyword evidence="2 4" id="KW-0963">Cytoplasm</keyword>
<name>A0AAF0D159_ODILC</name>
<reference evidence="8" key="2">
    <citation type="journal article" date="2022" name="Nat. Microbiol.">
        <title>A closed Candidatus Odinarchaeum chromosome exposes Asgard archaeal viruses.</title>
        <authorList>
            <person name="Tamarit D."/>
            <person name="Caceres E.F."/>
            <person name="Krupovic M."/>
            <person name="Nijland R."/>
            <person name="Eme L."/>
            <person name="Robinson N.P."/>
            <person name="Ettema T.J.G."/>
        </authorList>
    </citation>
    <scope>NUCLEOTIDE SEQUENCE</scope>
    <source>
        <strain evidence="8">LCB_4</strain>
    </source>
</reference>
<dbReference type="Pfam" id="PF00227">
    <property type="entry name" value="Proteasome"/>
    <property type="match status" value="1"/>
</dbReference>
<comment type="function">
    <text evidence="4 6">Component of the proteasome core, a large protease complex with broad specificity involved in protein degradation.</text>
</comment>
<dbReference type="InterPro" id="IPR019982">
    <property type="entry name" value="Proteasome_asu_arc"/>
</dbReference>
<evidence type="ECO:0000256" key="2">
    <source>
        <dbReference type="ARBA" id="ARBA00022490"/>
    </source>
</evidence>
<evidence type="ECO:0000256" key="5">
    <source>
        <dbReference type="PROSITE-ProRule" id="PRU00808"/>
    </source>
</evidence>
<dbReference type="Proteomes" id="UP000186851">
    <property type="component" value="Chromosome"/>
</dbReference>
<dbReference type="InterPro" id="IPR029055">
    <property type="entry name" value="Ntn_hydrolases_N"/>
</dbReference>
<dbReference type="Gene3D" id="3.60.20.10">
    <property type="entry name" value="Glutamine Phosphoribosylpyrophosphate, subunit 1, domain 1"/>
    <property type="match status" value="1"/>
</dbReference>
<dbReference type="InterPro" id="IPR023332">
    <property type="entry name" value="Proteasome_alpha-type"/>
</dbReference>
<dbReference type="AlphaFoldDB" id="A0AAF0D159"/>
<dbReference type="GO" id="GO:0005737">
    <property type="term" value="C:cytoplasm"/>
    <property type="evidence" value="ECO:0007669"/>
    <property type="project" value="UniProtKB-SubCell"/>
</dbReference>
<evidence type="ECO:0000259" key="7">
    <source>
        <dbReference type="PROSITE" id="PS00388"/>
    </source>
</evidence>
<proteinExistence type="inferred from homology"/>
<comment type="similarity">
    <text evidence="4 5 6">Belongs to the peptidase T1A family.</text>
</comment>
<dbReference type="NCBIfam" id="TIGR03633">
    <property type="entry name" value="arc_protsome_A"/>
    <property type="match status" value="1"/>
</dbReference>
<dbReference type="GO" id="GO:0019773">
    <property type="term" value="C:proteasome core complex, alpha-subunit complex"/>
    <property type="evidence" value="ECO:0007669"/>
    <property type="project" value="UniProtKB-UniRule"/>
</dbReference>
<dbReference type="InterPro" id="IPR050115">
    <property type="entry name" value="Proteasome_alpha"/>
</dbReference>
<evidence type="ECO:0000256" key="3">
    <source>
        <dbReference type="ARBA" id="ARBA00022942"/>
    </source>
</evidence>
<dbReference type="SMART" id="SM00948">
    <property type="entry name" value="Proteasome_A_N"/>
    <property type="match status" value="1"/>
</dbReference>
<evidence type="ECO:0000313" key="9">
    <source>
        <dbReference type="Proteomes" id="UP000186851"/>
    </source>
</evidence>
<evidence type="ECO:0000256" key="4">
    <source>
        <dbReference type="HAMAP-Rule" id="MF_00289"/>
    </source>
</evidence>
<reference evidence="8" key="1">
    <citation type="journal article" date="2017" name="Nature">
        <title>Asgard archaea illuminate the origin of eukaryotic cellular complexity.</title>
        <authorList>
            <person name="Zaremba-Niedzwiedzka K."/>
            <person name="Caceres E.F."/>
            <person name="Saw J.H."/>
            <person name="Backstrom D."/>
            <person name="Juzokaite L."/>
            <person name="Vancaester E."/>
            <person name="Seitz K.W."/>
            <person name="Anantharaman K."/>
            <person name="Starnawski P."/>
            <person name="Kjeldsen K.U."/>
            <person name="Scott M.B."/>
            <person name="Nunoura T."/>
            <person name="Banfield J.F."/>
            <person name="Schramm A."/>
            <person name="Baker B.J."/>
            <person name="Spang A."/>
            <person name="Ettema T.J.G."/>
        </authorList>
    </citation>
    <scope>NUCLEOTIDE SEQUENCE</scope>
    <source>
        <strain evidence="8">LCB_4</strain>
    </source>
</reference>
<comment type="subunit">
    <text evidence="4 6">The 20S proteasome core is composed of 14 alpha and 14 beta subunits that assemble into four stacked heptameric rings, resulting in a barrel-shaped structure. The two inner rings, each composed of seven catalytic beta subunits, are sandwiched by two outer rings, each composed of seven alpha subunits. The catalytic chamber with the active sites is on the inside of the barrel. Has a gated structure, the ends of the cylinder being occluded by the N-termini of the alpha-subunits. Is capped at one or both ends by the proteasome regulatory ATPase, PAN.</text>
</comment>
<dbReference type="PANTHER" id="PTHR11599">
    <property type="entry name" value="PROTEASOME SUBUNIT ALPHA/BETA"/>
    <property type="match status" value="1"/>
</dbReference>
<dbReference type="InterPro" id="IPR000426">
    <property type="entry name" value="Proteasome_asu_N"/>
</dbReference>
<dbReference type="SUPFAM" id="SSF56235">
    <property type="entry name" value="N-terminal nucleophile aminohydrolases (Ntn hydrolases)"/>
    <property type="match status" value="1"/>
</dbReference>